<evidence type="ECO:0000259" key="4">
    <source>
        <dbReference type="PROSITE" id="PS51462"/>
    </source>
</evidence>
<dbReference type="PANTHER" id="PTHR43046">
    <property type="entry name" value="GDP-MANNOSE MANNOSYL HYDROLASE"/>
    <property type="match status" value="1"/>
</dbReference>
<reference evidence="5 6" key="1">
    <citation type="submission" date="2013-09" db="EMBL/GenBank/DDBJ databases">
        <title>Genome sequencing of Arenimonas malthae.</title>
        <authorList>
            <person name="Chen F."/>
            <person name="Wang G."/>
        </authorList>
    </citation>
    <scope>NUCLEOTIDE SEQUENCE [LARGE SCALE GENOMIC DNA]</scope>
    <source>
        <strain evidence="5 6">CC-JY-1</strain>
    </source>
</reference>
<dbReference type="eggNOG" id="COG0494">
    <property type="taxonomic scope" value="Bacteria"/>
</dbReference>
<sequence length="180" mass="20449">MDCILDLQHPAYPEAPRAIAQRRAVRGVVLRDTRILLLYTRRYDDYSLPGGGVDASESLEDALLREMKEETGARAIRLLAPLGRVDERRPHWGQFDAMHMQSFVFHCAVDGELGEPAMEHYESANGMRPLWVELSEAIDHNQAVIQRAAASMGTSIIRETRLLQWVQENLLPQNQSSRSR</sequence>
<dbReference type="CDD" id="cd02883">
    <property type="entry name" value="NUDIX_Hydrolase"/>
    <property type="match status" value="1"/>
</dbReference>
<dbReference type="InterPro" id="IPR000086">
    <property type="entry name" value="NUDIX_hydrolase_dom"/>
</dbReference>
<evidence type="ECO:0000256" key="3">
    <source>
        <dbReference type="RuleBase" id="RU003476"/>
    </source>
</evidence>
<evidence type="ECO:0000256" key="2">
    <source>
        <dbReference type="ARBA" id="ARBA00022801"/>
    </source>
</evidence>
<dbReference type="STRING" id="1384054.N790_01415"/>
<comment type="similarity">
    <text evidence="3">Belongs to the Nudix hydrolase family.</text>
</comment>
<protein>
    <recommendedName>
        <fullName evidence="4">Nudix hydrolase domain-containing protein</fullName>
    </recommendedName>
</protein>
<dbReference type="PROSITE" id="PS51462">
    <property type="entry name" value="NUDIX"/>
    <property type="match status" value="1"/>
</dbReference>
<dbReference type="AlphaFoldDB" id="A0A091BCH5"/>
<dbReference type="Pfam" id="PF00293">
    <property type="entry name" value="NUDIX"/>
    <property type="match status" value="1"/>
</dbReference>
<dbReference type="Proteomes" id="UP000029392">
    <property type="component" value="Unassembled WGS sequence"/>
</dbReference>
<proteinExistence type="inferred from homology"/>
<keyword evidence="2 3" id="KW-0378">Hydrolase</keyword>
<gene>
    <name evidence="5" type="ORF">N790_01415</name>
</gene>
<organism evidence="5 6">
    <name type="scientific">Arenimonas malthae CC-JY-1</name>
    <dbReference type="NCBI Taxonomy" id="1384054"/>
    <lineage>
        <taxon>Bacteria</taxon>
        <taxon>Pseudomonadati</taxon>
        <taxon>Pseudomonadota</taxon>
        <taxon>Gammaproteobacteria</taxon>
        <taxon>Lysobacterales</taxon>
        <taxon>Lysobacteraceae</taxon>
        <taxon>Arenimonas</taxon>
    </lineage>
</organism>
<keyword evidence="6" id="KW-1185">Reference proteome</keyword>
<dbReference type="SUPFAM" id="SSF55811">
    <property type="entry name" value="Nudix"/>
    <property type="match status" value="1"/>
</dbReference>
<dbReference type="InterPro" id="IPR020476">
    <property type="entry name" value="Nudix_hydrolase"/>
</dbReference>
<dbReference type="Gene3D" id="3.90.79.10">
    <property type="entry name" value="Nucleoside Triphosphate Pyrophosphohydrolase"/>
    <property type="match status" value="1"/>
</dbReference>
<dbReference type="EMBL" id="AVCH01000150">
    <property type="protein sequence ID" value="KFN48504.1"/>
    <property type="molecule type" value="Genomic_DNA"/>
</dbReference>
<dbReference type="PROSITE" id="PS00893">
    <property type="entry name" value="NUDIX_BOX"/>
    <property type="match status" value="1"/>
</dbReference>
<dbReference type="InterPro" id="IPR020084">
    <property type="entry name" value="NUDIX_hydrolase_CS"/>
</dbReference>
<dbReference type="RefSeq" id="WP_043802510.1">
    <property type="nucleotide sequence ID" value="NZ_AVCH01000150.1"/>
</dbReference>
<dbReference type="GO" id="GO:0016787">
    <property type="term" value="F:hydrolase activity"/>
    <property type="evidence" value="ECO:0007669"/>
    <property type="project" value="UniProtKB-KW"/>
</dbReference>
<dbReference type="InterPro" id="IPR015797">
    <property type="entry name" value="NUDIX_hydrolase-like_dom_sf"/>
</dbReference>
<dbReference type="OrthoDB" id="9804442at2"/>
<feature type="domain" description="Nudix hydrolase" evidence="4">
    <location>
        <begin position="20"/>
        <end position="154"/>
    </location>
</feature>
<comment type="caution">
    <text evidence="5">The sequence shown here is derived from an EMBL/GenBank/DDBJ whole genome shotgun (WGS) entry which is preliminary data.</text>
</comment>
<comment type="cofactor">
    <cofactor evidence="1">
        <name>Mg(2+)</name>
        <dbReference type="ChEBI" id="CHEBI:18420"/>
    </cofactor>
</comment>
<dbReference type="PRINTS" id="PR00502">
    <property type="entry name" value="NUDIXFAMILY"/>
</dbReference>
<name>A0A091BCH5_9GAMM</name>
<dbReference type="PANTHER" id="PTHR43046:SF15">
    <property type="entry name" value="MUTT_NUDIX FAMILY PROTEIN"/>
    <property type="match status" value="1"/>
</dbReference>
<evidence type="ECO:0000313" key="5">
    <source>
        <dbReference type="EMBL" id="KFN48504.1"/>
    </source>
</evidence>
<evidence type="ECO:0000313" key="6">
    <source>
        <dbReference type="Proteomes" id="UP000029392"/>
    </source>
</evidence>
<evidence type="ECO:0000256" key="1">
    <source>
        <dbReference type="ARBA" id="ARBA00001946"/>
    </source>
</evidence>
<accession>A0A091BCH5</accession>